<dbReference type="InterPro" id="IPR000962">
    <property type="entry name" value="Znf_DskA_TraR"/>
</dbReference>
<protein>
    <recommendedName>
        <fullName evidence="6">Zinc finger DksA/TraR C4-type domain-containing protein</fullName>
    </recommendedName>
</protein>
<evidence type="ECO:0000256" key="4">
    <source>
        <dbReference type="PROSITE-ProRule" id="PRU00510"/>
    </source>
</evidence>
<reference evidence="8" key="1">
    <citation type="journal article" date="2019" name="Int. J. Syst. Evol. Microbiol.">
        <title>The Global Catalogue of Microorganisms (GCM) 10K type strain sequencing project: providing services to taxonomists for standard genome sequencing and annotation.</title>
        <authorList>
            <consortium name="The Broad Institute Genomics Platform"/>
            <consortium name="The Broad Institute Genome Sequencing Center for Infectious Disease"/>
            <person name="Wu L."/>
            <person name="Ma J."/>
        </authorList>
    </citation>
    <scope>NUCLEOTIDE SEQUENCE [LARGE SCALE GENOMIC DNA]</scope>
    <source>
        <strain evidence="8">JCM 16021</strain>
    </source>
</reference>
<dbReference type="SUPFAM" id="SSF57716">
    <property type="entry name" value="Glucocorticoid receptor-like (DNA-binding domain)"/>
    <property type="match status" value="1"/>
</dbReference>
<evidence type="ECO:0000256" key="5">
    <source>
        <dbReference type="SAM" id="MobiDB-lite"/>
    </source>
</evidence>
<evidence type="ECO:0000256" key="2">
    <source>
        <dbReference type="ARBA" id="ARBA00022771"/>
    </source>
</evidence>
<keyword evidence="2" id="KW-0863">Zinc-finger</keyword>
<dbReference type="RefSeq" id="WP_344304573.1">
    <property type="nucleotide sequence ID" value="NZ_BAAAQQ010000013.1"/>
</dbReference>
<sequence>MNAPTPATVTTTPRPSTRSAPEGPLGEFDRVLAEASRNRQQQLADLPDDVTDHVVLAQRESLSEVLEDIARARQRISDGTFGTCPGCGRSIPTERLEIRPWSATCIGCARR</sequence>
<accession>A0ABP5KCJ1</accession>
<evidence type="ECO:0000259" key="6">
    <source>
        <dbReference type="Pfam" id="PF01258"/>
    </source>
</evidence>
<gene>
    <name evidence="7" type="ORF">GCM10009843_29700</name>
</gene>
<evidence type="ECO:0000256" key="1">
    <source>
        <dbReference type="ARBA" id="ARBA00022723"/>
    </source>
</evidence>
<dbReference type="PROSITE" id="PS51128">
    <property type="entry name" value="ZF_DKSA_2"/>
    <property type="match status" value="1"/>
</dbReference>
<dbReference type="PANTHER" id="PTHR33823:SF4">
    <property type="entry name" value="GENERAL STRESS PROTEIN 16O"/>
    <property type="match status" value="1"/>
</dbReference>
<evidence type="ECO:0000313" key="7">
    <source>
        <dbReference type="EMBL" id="GAA2128801.1"/>
    </source>
</evidence>
<feature type="region of interest" description="Disordered" evidence="5">
    <location>
        <begin position="1"/>
        <end position="25"/>
    </location>
</feature>
<keyword evidence="3" id="KW-0862">Zinc</keyword>
<feature type="zinc finger region" description="dksA C4-type" evidence="4">
    <location>
        <begin position="84"/>
        <end position="108"/>
    </location>
</feature>
<feature type="compositionally biased region" description="Low complexity" evidence="5">
    <location>
        <begin position="1"/>
        <end position="21"/>
    </location>
</feature>
<keyword evidence="1" id="KW-0479">Metal-binding</keyword>
<proteinExistence type="predicted"/>
<keyword evidence="8" id="KW-1185">Reference proteome</keyword>
<dbReference type="Gene3D" id="1.20.120.910">
    <property type="entry name" value="DksA, coiled-coil domain"/>
    <property type="match status" value="1"/>
</dbReference>
<comment type="caution">
    <text evidence="7">The sequence shown here is derived from an EMBL/GenBank/DDBJ whole genome shotgun (WGS) entry which is preliminary data.</text>
</comment>
<feature type="domain" description="Zinc finger DksA/TraR C4-type" evidence="6">
    <location>
        <begin position="79"/>
        <end position="111"/>
    </location>
</feature>
<name>A0ABP5KCJ1_9ACTN</name>
<dbReference type="EMBL" id="BAAAQQ010000013">
    <property type="protein sequence ID" value="GAA2128801.1"/>
    <property type="molecule type" value="Genomic_DNA"/>
</dbReference>
<evidence type="ECO:0000256" key="3">
    <source>
        <dbReference type="ARBA" id="ARBA00022833"/>
    </source>
</evidence>
<dbReference type="Pfam" id="PF01258">
    <property type="entry name" value="zf-dskA_traR"/>
    <property type="match status" value="1"/>
</dbReference>
<organism evidence="7 8">
    <name type="scientific">Nocardioides bigeumensis</name>
    <dbReference type="NCBI Taxonomy" id="433657"/>
    <lineage>
        <taxon>Bacteria</taxon>
        <taxon>Bacillati</taxon>
        <taxon>Actinomycetota</taxon>
        <taxon>Actinomycetes</taxon>
        <taxon>Propionibacteriales</taxon>
        <taxon>Nocardioidaceae</taxon>
        <taxon>Nocardioides</taxon>
    </lineage>
</organism>
<evidence type="ECO:0000313" key="8">
    <source>
        <dbReference type="Proteomes" id="UP001500575"/>
    </source>
</evidence>
<dbReference type="PANTHER" id="PTHR33823">
    <property type="entry name" value="RNA POLYMERASE-BINDING TRANSCRIPTION FACTOR DKSA-RELATED"/>
    <property type="match status" value="1"/>
</dbReference>
<dbReference type="Proteomes" id="UP001500575">
    <property type="component" value="Unassembled WGS sequence"/>
</dbReference>